<dbReference type="PANTHER" id="PTHR43133:SF8">
    <property type="entry name" value="RNA POLYMERASE SIGMA FACTOR HI_1459-RELATED"/>
    <property type="match status" value="1"/>
</dbReference>
<dbReference type="Pfam" id="PF08281">
    <property type="entry name" value="Sigma70_r4_2"/>
    <property type="match status" value="1"/>
</dbReference>
<dbReference type="InterPro" id="IPR039425">
    <property type="entry name" value="RNA_pol_sigma-70-like"/>
</dbReference>
<dbReference type="Gene3D" id="1.10.10.10">
    <property type="entry name" value="Winged helix-like DNA-binding domain superfamily/Winged helix DNA-binding domain"/>
    <property type="match status" value="1"/>
</dbReference>
<dbReference type="InterPro" id="IPR013325">
    <property type="entry name" value="RNA_pol_sigma_r2"/>
</dbReference>
<protein>
    <submittedName>
        <fullName evidence="8">Sigma-70 region 2</fullName>
    </submittedName>
</protein>
<keyword evidence="4" id="KW-0238">DNA-binding</keyword>
<evidence type="ECO:0000256" key="2">
    <source>
        <dbReference type="ARBA" id="ARBA00023015"/>
    </source>
</evidence>
<dbReference type="InterPro" id="IPR013324">
    <property type="entry name" value="RNA_pol_sigma_r3/r4-like"/>
</dbReference>
<dbReference type="InterPro" id="IPR013249">
    <property type="entry name" value="RNA_pol_sigma70_r4_t2"/>
</dbReference>
<dbReference type="SUPFAM" id="SSF88659">
    <property type="entry name" value="Sigma3 and sigma4 domains of RNA polymerase sigma factors"/>
    <property type="match status" value="1"/>
</dbReference>
<feature type="domain" description="RNA polymerase sigma-70 region 2" evidence="6">
    <location>
        <begin position="12"/>
        <end position="75"/>
    </location>
</feature>
<evidence type="ECO:0000256" key="4">
    <source>
        <dbReference type="ARBA" id="ARBA00023125"/>
    </source>
</evidence>
<gene>
    <name evidence="8" type="ORF">HMPREF0663_10444</name>
</gene>
<dbReference type="Gene3D" id="1.10.1740.10">
    <property type="match status" value="1"/>
</dbReference>
<dbReference type="AlphaFoldDB" id="E7RMU4"/>
<organism evidence="8 9">
    <name type="scientific">Hoylesella oralis ATCC 33269</name>
    <dbReference type="NCBI Taxonomy" id="873533"/>
    <lineage>
        <taxon>Bacteria</taxon>
        <taxon>Pseudomonadati</taxon>
        <taxon>Bacteroidota</taxon>
        <taxon>Bacteroidia</taxon>
        <taxon>Bacteroidales</taxon>
        <taxon>Prevotellaceae</taxon>
        <taxon>Hoylesella</taxon>
    </lineage>
</organism>
<sequence>MDASVFKQTFLPHSRRMYAAAWRLTADAQAAEDLVQEAFLKLWMKRDSLNKVTNTEAFCVTIVRNIFFDRYRKNGNKFVERPPEELNIAADSNISERLEQREDAAKIMNIIARLPEQQRLIITLRDIEDRSYDEIAAQTGLQAVNIRVLLSRARKQIREQFNKQTEYERKRD</sequence>
<dbReference type="InterPro" id="IPR007627">
    <property type="entry name" value="RNA_pol_sigma70_r2"/>
</dbReference>
<dbReference type="HOGENOM" id="CLU_047691_4_4_10"/>
<dbReference type="InterPro" id="IPR014284">
    <property type="entry name" value="RNA_pol_sigma-70_dom"/>
</dbReference>
<dbReference type="SUPFAM" id="SSF88946">
    <property type="entry name" value="Sigma2 domain of RNA polymerase sigma factors"/>
    <property type="match status" value="1"/>
</dbReference>
<dbReference type="Pfam" id="PF04542">
    <property type="entry name" value="Sigma70_r2"/>
    <property type="match status" value="1"/>
</dbReference>
<evidence type="ECO:0000256" key="5">
    <source>
        <dbReference type="ARBA" id="ARBA00023163"/>
    </source>
</evidence>
<comment type="similarity">
    <text evidence="1">Belongs to the sigma-70 factor family. ECF subfamily.</text>
</comment>
<dbReference type="GO" id="GO:0016987">
    <property type="term" value="F:sigma factor activity"/>
    <property type="evidence" value="ECO:0007669"/>
    <property type="project" value="UniProtKB-KW"/>
</dbReference>
<dbReference type="Proteomes" id="UP000005580">
    <property type="component" value="Unassembled WGS sequence"/>
</dbReference>
<feature type="domain" description="RNA polymerase sigma factor 70 region 4 type 2" evidence="7">
    <location>
        <begin position="106"/>
        <end position="157"/>
    </location>
</feature>
<comment type="caution">
    <text evidence="8">The sequence shown here is derived from an EMBL/GenBank/DDBJ whole genome shotgun (WGS) entry which is preliminary data.</text>
</comment>
<dbReference type="NCBIfam" id="TIGR02937">
    <property type="entry name" value="sigma70-ECF"/>
    <property type="match status" value="1"/>
</dbReference>
<evidence type="ECO:0000313" key="8">
    <source>
        <dbReference type="EMBL" id="EFZ38075.1"/>
    </source>
</evidence>
<keyword evidence="5" id="KW-0804">Transcription</keyword>
<evidence type="ECO:0000256" key="1">
    <source>
        <dbReference type="ARBA" id="ARBA00010641"/>
    </source>
</evidence>
<dbReference type="PANTHER" id="PTHR43133">
    <property type="entry name" value="RNA POLYMERASE ECF-TYPE SIGMA FACTO"/>
    <property type="match status" value="1"/>
</dbReference>
<dbReference type="EMBL" id="AEPE02000002">
    <property type="protein sequence ID" value="EFZ38075.1"/>
    <property type="molecule type" value="Genomic_DNA"/>
</dbReference>
<evidence type="ECO:0000259" key="6">
    <source>
        <dbReference type="Pfam" id="PF04542"/>
    </source>
</evidence>
<dbReference type="STRING" id="28134.SAMN05444288_0421"/>
<dbReference type="RefSeq" id="WP_004369140.1">
    <property type="nucleotide sequence ID" value="NZ_GL833119.1"/>
</dbReference>
<name>E7RMU4_9BACT</name>
<keyword evidence="9" id="KW-1185">Reference proteome</keyword>
<evidence type="ECO:0000313" key="9">
    <source>
        <dbReference type="Proteomes" id="UP000005580"/>
    </source>
</evidence>
<evidence type="ECO:0000256" key="3">
    <source>
        <dbReference type="ARBA" id="ARBA00023082"/>
    </source>
</evidence>
<dbReference type="CDD" id="cd06171">
    <property type="entry name" value="Sigma70_r4"/>
    <property type="match status" value="1"/>
</dbReference>
<evidence type="ECO:0000259" key="7">
    <source>
        <dbReference type="Pfam" id="PF08281"/>
    </source>
</evidence>
<dbReference type="InterPro" id="IPR036388">
    <property type="entry name" value="WH-like_DNA-bd_sf"/>
</dbReference>
<reference evidence="8" key="1">
    <citation type="submission" date="2011-01" db="EMBL/GenBank/DDBJ databases">
        <authorList>
            <person name="Muzny D."/>
            <person name="Qin X."/>
            <person name="Buhay C."/>
            <person name="Dugan-Rocha S."/>
            <person name="Ding Y."/>
            <person name="Chen G."/>
            <person name="Hawes A."/>
            <person name="Holder M."/>
            <person name="Jhangiani S."/>
            <person name="Johnson A."/>
            <person name="Khan Z."/>
            <person name="Li Z."/>
            <person name="Liu W."/>
            <person name="Liu X."/>
            <person name="Perez L."/>
            <person name="Shen H."/>
            <person name="Wang Q."/>
            <person name="Watt J."/>
            <person name="Xi L."/>
            <person name="Xin Y."/>
            <person name="Zhou J."/>
            <person name="Deng J."/>
            <person name="Jiang H."/>
            <person name="Liu Y."/>
            <person name="Qu J."/>
            <person name="Song X.-Z."/>
            <person name="Zhang L."/>
            <person name="Villasana D."/>
            <person name="Johnson A."/>
            <person name="Liu J."/>
            <person name="Liyanage D."/>
            <person name="Lorensuhewa L."/>
            <person name="Robinson T."/>
            <person name="Song A."/>
            <person name="Song B.-B."/>
            <person name="Dinh H."/>
            <person name="Thornton R."/>
            <person name="Coyle M."/>
            <person name="Francisco L."/>
            <person name="Jackson L."/>
            <person name="Javaid M."/>
            <person name="Korchina V."/>
            <person name="Kovar C."/>
            <person name="Mata R."/>
            <person name="Mathew T."/>
            <person name="Ngo R."/>
            <person name="Nguyen L."/>
            <person name="Nguyen N."/>
            <person name="Okwuonu G."/>
            <person name="Ongeri F."/>
            <person name="Pham C."/>
            <person name="Simmons D."/>
            <person name="Wilczek-Boney K."/>
            <person name="Hale W."/>
            <person name="Jakkamsetti A."/>
            <person name="Pham P."/>
            <person name="Ruth R."/>
            <person name="San Lucas F."/>
            <person name="Warren J."/>
            <person name="Zhang J."/>
            <person name="Zhao Z."/>
            <person name="Zhou C."/>
            <person name="Zhu D."/>
            <person name="Lee S."/>
            <person name="Bess C."/>
            <person name="Blankenburg K."/>
            <person name="Forbes L."/>
            <person name="Fu Q."/>
            <person name="Gubbala S."/>
            <person name="Hirani K."/>
            <person name="Jayaseelan J.C."/>
            <person name="Lara F."/>
            <person name="Munidasa M."/>
            <person name="Palculict T."/>
            <person name="Patil S."/>
            <person name="Pu L.-L."/>
            <person name="Saada N."/>
            <person name="Tang L."/>
            <person name="Weissenberger G."/>
            <person name="Zhu Y."/>
            <person name="Hemphill L."/>
            <person name="Shang Y."/>
            <person name="Youmans B."/>
            <person name="Ayvaz T."/>
            <person name="Ross M."/>
            <person name="Santibanez J."/>
            <person name="Aqrawi P."/>
            <person name="Gross S."/>
            <person name="Joshi V."/>
            <person name="Fowler G."/>
            <person name="Nazareth L."/>
            <person name="Reid J."/>
            <person name="Worley K."/>
            <person name="Petrosino J."/>
            <person name="Highlander S."/>
            <person name="Gibbs R."/>
        </authorList>
    </citation>
    <scope>NUCLEOTIDE SEQUENCE [LARGE SCALE GENOMIC DNA]</scope>
    <source>
        <strain evidence="8">ATCC 33269</strain>
    </source>
</reference>
<dbReference type="GO" id="GO:0003677">
    <property type="term" value="F:DNA binding"/>
    <property type="evidence" value="ECO:0007669"/>
    <property type="project" value="UniProtKB-KW"/>
</dbReference>
<proteinExistence type="inferred from homology"/>
<accession>E7RMU4</accession>
<dbReference type="eggNOG" id="COG1595">
    <property type="taxonomic scope" value="Bacteria"/>
</dbReference>
<keyword evidence="2" id="KW-0805">Transcription regulation</keyword>
<keyword evidence="3" id="KW-0731">Sigma factor</keyword>
<dbReference type="GO" id="GO:0006352">
    <property type="term" value="P:DNA-templated transcription initiation"/>
    <property type="evidence" value="ECO:0007669"/>
    <property type="project" value="InterPro"/>
</dbReference>